<organism evidence="1 2">
    <name type="scientific">Anopheles merus</name>
    <name type="common">Mosquito</name>
    <dbReference type="NCBI Taxonomy" id="30066"/>
    <lineage>
        <taxon>Eukaryota</taxon>
        <taxon>Metazoa</taxon>
        <taxon>Ecdysozoa</taxon>
        <taxon>Arthropoda</taxon>
        <taxon>Hexapoda</taxon>
        <taxon>Insecta</taxon>
        <taxon>Pterygota</taxon>
        <taxon>Neoptera</taxon>
        <taxon>Endopterygota</taxon>
        <taxon>Diptera</taxon>
        <taxon>Nematocera</taxon>
        <taxon>Culicoidea</taxon>
        <taxon>Culicidae</taxon>
        <taxon>Anophelinae</taxon>
        <taxon>Anopheles</taxon>
    </lineage>
</organism>
<evidence type="ECO:0000313" key="1">
    <source>
        <dbReference type="EnsemblMetazoa" id="AMEM011739-PA"/>
    </source>
</evidence>
<keyword evidence="2" id="KW-1185">Reference proteome</keyword>
<sequence>MPWLSYRCTSPFLMLNSSSRPSGLHCTPVSDTLFSSLPQMRLPSTEPTMTVPSSYTMQIFCPSLVHAIPLTVLFFRSFVISSYQEPCNIHTMMTPSLSEEVSFCCDSFHVTTWMADLWPSSVWFMDRLLAWSALPGWADTAVLLACSSFSTFSSPSSPPTATYPWSLFQAIQFNRVLFGIAICGNEPNDEPPVPETVRVTGADAKRYGRTERGRCQSHQTLPPIAGAERPIRLLLEFQNHHHNDHNHQLPSCSC</sequence>
<accession>A0A182VAP4</accession>
<evidence type="ECO:0000313" key="2">
    <source>
        <dbReference type="Proteomes" id="UP000075903"/>
    </source>
</evidence>
<protein>
    <submittedName>
        <fullName evidence="1">Uncharacterized protein</fullName>
    </submittedName>
</protein>
<dbReference type="VEuPathDB" id="VectorBase:AMEM011739"/>
<dbReference type="AlphaFoldDB" id="A0A182VAP4"/>
<dbReference type="EnsemblMetazoa" id="AMEM011739-RA">
    <property type="protein sequence ID" value="AMEM011739-PA"/>
    <property type="gene ID" value="AMEM011739"/>
</dbReference>
<name>A0A182VAP4_ANOME</name>
<proteinExistence type="predicted"/>
<dbReference type="Proteomes" id="UP000075903">
    <property type="component" value="Unassembled WGS sequence"/>
</dbReference>
<reference evidence="1" key="1">
    <citation type="submission" date="2020-05" db="UniProtKB">
        <authorList>
            <consortium name="EnsemblMetazoa"/>
        </authorList>
    </citation>
    <scope>IDENTIFICATION</scope>
    <source>
        <strain evidence="1">MAF</strain>
    </source>
</reference>